<dbReference type="Gene3D" id="3.30.750.140">
    <property type="match status" value="1"/>
</dbReference>
<keyword evidence="3" id="KW-0282">Flagellum</keyword>
<dbReference type="EMBL" id="JACXWY010000004">
    <property type="protein sequence ID" value="MBD3845769.1"/>
    <property type="molecule type" value="Genomic_DNA"/>
</dbReference>
<feature type="domain" description="Flagellar hook-length control protein-like C-terminal" evidence="2">
    <location>
        <begin position="460"/>
        <end position="540"/>
    </location>
</feature>
<keyword evidence="3" id="KW-0966">Cell projection</keyword>
<name>A0A927E7K3_9HYPH</name>
<dbReference type="InterPro" id="IPR038610">
    <property type="entry name" value="FliK-like_C_sf"/>
</dbReference>
<gene>
    <name evidence="3" type="ORF">IED13_08670</name>
</gene>
<feature type="region of interest" description="Disordered" evidence="1">
    <location>
        <begin position="340"/>
        <end position="389"/>
    </location>
</feature>
<feature type="compositionally biased region" description="Low complexity" evidence="1">
    <location>
        <begin position="180"/>
        <end position="195"/>
    </location>
</feature>
<feature type="compositionally biased region" description="Pro residues" evidence="1">
    <location>
        <begin position="149"/>
        <end position="171"/>
    </location>
</feature>
<evidence type="ECO:0000313" key="3">
    <source>
        <dbReference type="EMBL" id="MBD3845769.1"/>
    </source>
</evidence>
<evidence type="ECO:0000256" key="1">
    <source>
        <dbReference type="SAM" id="MobiDB-lite"/>
    </source>
</evidence>
<sequence>MNLAQLILSQNFARLLQALDATGELSAGKTVAALLISLDADGTATATIGEARVALVLAGPQAKQAALQPGATLILHLEAPEQPGGDLRATLVEIRPPTGSPAPAQALPASSSPLPATPPLSTAPAPHPAGSTPPPAVTAPTVGASPLEPGRPPTPAAPGPLPENAPRPLPNAMPGRGTQAVPAAAPMPVSSLASPESVEPISGSPPMDATVRPAAPGETGQPAAPVPVSPRIAIGPTLGAALMRQDSLAPLFANLRGLAEGNVALTLPKPLLAAIDRILRQAFPAERQIMTGSRLQAAVQGSGLFMEARAAAGQAPAPRGDLKTGLLALRETLLPIVETLSPEPAASRPERGAMPPAEPAADGRSPVPPPRRDGPLAAQPASEPTLHPGEKPLAIATTLLDQTDAALDRIKLSQYASLPLDAPRLDPAQSQPQRWLTEIPLAFQHGTAILPLQVEKEPPRREAQGVSPPLWRIRFALDVEPMGPLQGVVTLQGREVGVTLWAEREETSKLLRGAAPGLETALLHADFTGGAIDIHTGQPRVKQPTAGQFLDRLS</sequence>
<dbReference type="Pfam" id="PF02120">
    <property type="entry name" value="Flg_hook"/>
    <property type="match status" value="1"/>
</dbReference>
<proteinExistence type="predicted"/>
<dbReference type="Proteomes" id="UP000619295">
    <property type="component" value="Unassembled WGS sequence"/>
</dbReference>
<evidence type="ECO:0000313" key="4">
    <source>
        <dbReference type="Proteomes" id="UP000619295"/>
    </source>
</evidence>
<dbReference type="AlphaFoldDB" id="A0A927E7K3"/>
<accession>A0A927E7K3</accession>
<protein>
    <submittedName>
        <fullName evidence="3">Flagellar hook-length control protein FliK</fullName>
    </submittedName>
</protein>
<comment type="caution">
    <text evidence="3">The sequence shown here is derived from an EMBL/GenBank/DDBJ whole genome shotgun (WGS) entry which is preliminary data.</text>
</comment>
<feature type="compositionally biased region" description="Low complexity" evidence="1">
    <location>
        <begin position="138"/>
        <end position="148"/>
    </location>
</feature>
<keyword evidence="3" id="KW-0969">Cilium</keyword>
<dbReference type="InterPro" id="IPR021136">
    <property type="entry name" value="Flagellar_hook_control-like_C"/>
</dbReference>
<evidence type="ECO:0000259" key="2">
    <source>
        <dbReference type="Pfam" id="PF02120"/>
    </source>
</evidence>
<feature type="region of interest" description="Disordered" evidence="1">
    <location>
        <begin position="93"/>
        <end position="228"/>
    </location>
</feature>
<dbReference type="RefSeq" id="WP_191123935.1">
    <property type="nucleotide sequence ID" value="NZ_JACXWY010000004.1"/>
</dbReference>
<keyword evidence="4" id="KW-1185">Reference proteome</keyword>
<organism evidence="3 4">
    <name type="scientific">Bosea spartocytisi</name>
    <dbReference type="NCBI Taxonomy" id="2773451"/>
    <lineage>
        <taxon>Bacteria</taxon>
        <taxon>Pseudomonadati</taxon>
        <taxon>Pseudomonadota</taxon>
        <taxon>Alphaproteobacteria</taxon>
        <taxon>Hyphomicrobiales</taxon>
        <taxon>Boseaceae</taxon>
        <taxon>Bosea</taxon>
    </lineage>
</organism>
<feature type="compositionally biased region" description="Pro residues" evidence="1">
    <location>
        <begin position="125"/>
        <end position="137"/>
    </location>
</feature>
<feature type="compositionally biased region" description="Low complexity" evidence="1">
    <location>
        <begin position="101"/>
        <end position="124"/>
    </location>
</feature>
<reference evidence="3" key="1">
    <citation type="submission" date="2020-09" db="EMBL/GenBank/DDBJ databases">
        <title>Bosea spartocytisi sp. nov. a root nodule endophyte of Spartocytisus supranubius in the high mountain ecosystem fo the Teide National Park (Canary Islands, Spain).</title>
        <authorList>
            <person name="Pulido-Suarez L."/>
            <person name="Peix A."/>
            <person name="Igual J.M."/>
            <person name="Socas-Perez N."/>
            <person name="Velazquez E."/>
            <person name="Flores-Felix J.D."/>
            <person name="Leon-Barrios M."/>
        </authorList>
    </citation>
    <scope>NUCLEOTIDE SEQUENCE</scope>
    <source>
        <strain evidence="3">SSUT16</strain>
    </source>
</reference>